<dbReference type="EMBL" id="JAFBMS010000836">
    <property type="protein sequence ID" value="KAG9329944.1"/>
    <property type="molecule type" value="Genomic_DNA"/>
</dbReference>
<evidence type="ECO:0000313" key="3">
    <source>
        <dbReference type="Proteomes" id="UP000824540"/>
    </source>
</evidence>
<dbReference type="Proteomes" id="UP000824540">
    <property type="component" value="Unassembled WGS sequence"/>
</dbReference>
<sequence length="58" mass="6706">MEVMSFWPESFQVLRDPVIQEEELSSAEFCLSITGGSVQVLWDTVMWILCHTHAKLHI</sequence>
<organism evidence="2 3">
    <name type="scientific">Albula glossodonta</name>
    <name type="common">roundjaw bonefish</name>
    <dbReference type="NCBI Taxonomy" id="121402"/>
    <lineage>
        <taxon>Eukaryota</taxon>
        <taxon>Metazoa</taxon>
        <taxon>Chordata</taxon>
        <taxon>Craniata</taxon>
        <taxon>Vertebrata</taxon>
        <taxon>Euteleostomi</taxon>
        <taxon>Actinopterygii</taxon>
        <taxon>Neopterygii</taxon>
        <taxon>Teleostei</taxon>
        <taxon>Albuliformes</taxon>
        <taxon>Albulidae</taxon>
        <taxon>Albula</taxon>
    </lineage>
</organism>
<evidence type="ECO:0000313" key="1">
    <source>
        <dbReference type="EMBL" id="KAG9328947.1"/>
    </source>
</evidence>
<evidence type="ECO:0000313" key="2">
    <source>
        <dbReference type="EMBL" id="KAG9329944.1"/>
    </source>
</evidence>
<accession>A0A8T2MP93</accession>
<protein>
    <submittedName>
        <fullName evidence="2">Uncharacterized protein</fullName>
    </submittedName>
</protein>
<keyword evidence="3" id="KW-1185">Reference proteome</keyword>
<comment type="caution">
    <text evidence="2">The sequence shown here is derived from an EMBL/GenBank/DDBJ whole genome shotgun (WGS) entry which is preliminary data.</text>
</comment>
<name>A0A8T2MP93_9TELE</name>
<proteinExistence type="predicted"/>
<dbReference type="EMBL" id="JAFBMS010001616">
    <property type="protein sequence ID" value="KAG9328947.1"/>
    <property type="molecule type" value="Genomic_DNA"/>
</dbReference>
<reference evidence="2" key="1">
    <citation type="thesis" date="2021" institute="BYU ScholarsArchive" country="Provo, UT, USA">
        <title>Applications of and Algorithms for Genome Assembly and Genomic Analyses with an Emphasis on Marine Teleosts.</title>
        <authorList>
            <person name="Pickett B.D."/>
        </authorList>
    </citation>
    <scope>NUCLEOTIDE SEQUENCE</scope>
    <source>
        <strain evidence="2">HI-2016</strain>
    </source>
</reference>
<gene>
    <name evidence="1" type="ORF">JZ751_009131</name>
    <name evidence="2" type="ORF">JZ751_028515</name>
</gene>
<dbReference type="AlphaFoldDB" id="A0A8T2MP93"/>